<dbReference type="Pfam" id="PF00766">
    <property type="entry name" value="ETF_alpha"/>
    <property type="match status" value="1"/>
</dbReference>
<dbReference type="GO" id="GO:0050660">
    <property type="term" value="F:flavin adenine dinucleotide binding"/>
    <property type="evidence" value="ECO:0007669"/>
    <property type="project" value="InterPro"/>
</dbReference>
<dbReference type="InterPro" id="IPR001308">
    <property type="entry name" value="ETF_a/FixB"/>
</dbReference>
<dbReference type="EMBL" id="HE612863">
    <property type="protein sequence ID" value="CCE64283.1"/>
    <property type="molecule type" value="Genomic_DNA"/>
</dbReference>
<evidence type="ECO:0000256" key="2">
    <source>
        <dbReference type="ARBA" id="ARBA00005817"/>
    </source>
</evidence>
<evidence type="ECO:0000313" key="13">
    <source>
        <dbReference type="Proteomes" id="UP000005666"/>
    </source>
</evidence>
<dbReference type="GeneID" id="11534222"/>
<organism evidence="12 13">
    <name type="scientific">Tetrapisispora phaffii (strain ATCC 24235 / CBS 4417 / NBRC 1672 / NRRL Y-8282 / UCD 70-5)</name>
    <name type="common">Yeast</name>
    <name type="synonym">Fabospora phaffii</name>
    <dbReference type="NCBI Taxonomy" id="1071381"/>
    <lineage>
        <taxon>Eukaryota</taxon>
        <taxon>Fungi</taxon>
        <taxon>Dikarya</taxon>
        <taxon>Ascomycota</taxon>
        <taxon>Saccharomycotina</taxon>
        <taxon>Saccharomycetes</taxon>
        <taxon>Saccharomycetales</taxon>
        <taxon>Saccharomycetaceae</taxon>
        <taxon>Tetrapisispora</taxon>
    </lineage>
</organism>
<gene>
    <name evidence="12" type="primary">TPHA0H00730</name>
    <name evidence="12" type="ordered locus">TPHA_0H00730</name>
</gene>
<evidence type="ECO:0000256" key="4">
    <source>
        <dbReference type="ARBA" id="ARBA00022448"/>
    </source>
</evidence>
<dbReference type="Gene3D" id="3.40.50.620">
    <property type="entry name" value="HUPs"/>
    <property type="match status" value="1"/>
</dbReference>
<sequence length="354" mass="39050">MFRFTNKHNILKKNFQTFLKVHKSTFAFIETSNDGKLLPQSLSTLSAAQQLNKPIVALILGKNSSKIAESLIKDYKIQQLNEIIYSQDEIFDSKLPEIFTPNLIKILDENNGDNFSNFIISSSNFGKNILPRISSIFNYQPINDVIEIDASDKNIFKRPIFAGNLIETIDSSKQAKKFISIRSSAFPNTLDVTENADSSNSNTEIKELEEIINPENLTITWEGNKIVESKRPDLNGAKIVVAGGRALKDKETFDKLLDPLADKLNAAIGGTRAAVDNNLLDNSLQIGQTGKIVAPDLYVAVGISGAIQHIAGMKNSKKIVAINNDPDAPIFKVADYYIVGDLNAVVPELTEKLP</sequence>
<keyword evidence="6 9" id="KW-0274">FAD</keyword>
<proteinExistence type="inferred from homology"/>
<dbReference type="PIRSF" id="PIRSF000089">
    <property type="entry name" value="Electra_flavoP_a"/>
    <property type="match status" value="1"/>
</dbReference>
<keyword evidence="5 9" id="KW-0285">Flavoprotein</keyword>
<dbReference type="GO" id="GO:0033539">
    <property type="term" value="P:fatty acid beta-oxidation using acyl-CoA dehydrogenase"/>
    <property type="evidence" value="ECO:0007669"/>
    <property type="project" value="TreeGrafter"/>
</dbReference>
<evidence type="ECO:0000259" key="11">
    <source>
        <dbReference type="SMART" id="SM00893"/>
    </source>
</evidence>
<dbReference type="InterPro" id="IPR029035">
    <property type="entry name" value="DHS-like_NAD/FAD-binding_dom"/>
</dbReference>
<protein>
    <recommendedName>
        <fullName evidence="9">Probable electron transfer flavoprotein subunit alpha</fullName>
    </recommendedName>
</protein>
<evidence type="ECO:0000256" key="5">
    <source>
        <dbReference type="ARBA" id="ARBA00022630"/>
    </source>
</evidence>
<dbReference type="Gene3D" id="3.40.50.1220">
    <property type="entry name" value="TPP-binding domain"/>
    <property type="match status" value="1"/>
</dbReference>
<keyword evidence="7 9" id="KW-0249">Electron transport</keyword>
<dbReference type="AlphaFoldDB" id="G8BWX9"/>
<dbReference type="InterPro" id="IPR014730">
    <property type="entry name" value="ETF_a/b_N"/>
</dbReference>
<keyword evidence="4 9" id="KW-0813">Transport</keyword>
<dbReference type="SUPFAM" id="SSF52402">
    <property type="entry name" value="Adenine nucleotide alpha hydrolases-like"/>
    <property type="match status" value="1"/>
</dbReference>
<evidence type="ECO:0000256" key="3">
    <source>
        <dbReference type="ARBA" id="ARBA00011355"/>
    </source>
</evidence>
<comment type="subcellular location">
    <subcellularLocation>
        <location evidence="1 9">Mitochondrion matrix</location>
    </subcellularLocation>
</comment>
<dbReference type="OrthoDB" id="1715808at2759"/>
<dbReference type="RefSeq" id="XP_003686717.1">
    <property type="nucleotide sequence ID" value="XM_003686669.1"/>
</dbReference>
<evidence type="ECO:0000256" key="6">
    <source>
        <dbReference type="ARBA" id="ARBA00022827"/>
    </source>
</evidence>
<dbReference type="GO" id="GO:0005759">
    <property type="term" value="C:mitochondrial matrix"/>
    <property type="evidence" value="ECO:0007669"/>
    <property type="project" value="UniProtKB-SubCell"/>
</dbReference>
<comment type="function">
    <text evidence="8 9">The electron transfer flavoprotein serves as a specific electron acceptor for several dehydrogenases, including five acyl-CoA dehydrogenases, glutaryl-CoA and sarcosine dehydrogenase. It transfers the electrons to the main mitochondrial respiratory chain via ETF-ubiquinone oxidoreductase (ETF dehydrogenase).</text>
</comment>
<dbReference type="PANTHER" id="PTHR43153">
    <property type="entry name" value="ELECTRON TRANSFER FLAVOPROTEIN ALPHA"/>
    <property type="match status" value="1"/>
</dbReference>
<dbReference type="FunFam" id="3.40.50.1220:FF:000001">
    <property type="entry name" value="Electron transfer flavoprotein, alpha subunit"/>
    <property type="match status" value="1"/>
</dbReference>
<dbReference type="eggNOG" id="KOG3954">
    <property type="taxonomic scope" value="Eukaryota"/>
</dbReference>
<dbReference type="STRING" id="1071381.G8BWX9"/>
<dbReference type="HOGENOM" id="CLU_034178_0_0_1"/>
<feature type="binding site" evidence="10">
    <location>
        <position position="323"/>
    </location>
    <ligand>
        <name>FAD</name>
        <dbReference type="ChEBI" id="CHEBI:57692"/>
    </ligand>
</feature>
<dbReference type="InterPro" id="IPR018206">
    <property type="entry name" value="ETF_asu_C_CS"/>
</dbReference>
<dbReference type="InterPro" id="IPR014729">
    <property type="entry name" value="Rossmann-like_a/b/a_fold"/>
</dbReference>
<feature type="binding site" evidence="10">
    <location>
        <begin position="285"/>
        <end position="289"/>
    </location>
    <ligand>
        <name>FAD</name>
        <dbReference type="ChEBI" id="CHEBI:57692"/>
    </ligand>
</feature>
<dbReference type="Pfam" id="PF01012">
    <property type="entry name" value="ETF"/>
    <property type="match status" value="1"/>
</dbReference>
<dbReference type="SMART" id="SM00893">
    <property type="entry name" value="ETF"/>
    <property type="match status" value="1"/>
</dbReference>
<evidence type="ECO:0000256" key="1">
    <source>
        <dbReference type="ARBA" id="ARBA00004305"/>
    </source>
</evidence>
<dbReference type="InterPro" id="IPR033947">
    <property type="entry name" value="ETF_alpha_N"/>
</dbReference>
<dbReference type="KEGG" id="tpf:TPHA_0H00730"/>
<reference evidence="12 13" key="1">
    <citation type="journal article" date="2011" name="Proc. Natl. Acad. Sci. U.S.A.">
        <title>Evolutionary erosion of yeast sex chromosomes by mating-type switching accidents.</title>
        <authorList>
            <person name="Gordon J.L."/>
            <person name="Armisen D."/>
            <person name="Proux-Wera E."/>
            <person name="Oheigeartaigh S.S."/>
            <person name="Byrne K.P."/>
            <person name="Wolfe K.H."/>
        </authorList>
    </citation>
    <scope>NUCLEOTIDE SEQUENCE [LARGE SCALE GENOMIC DNA]</scope>
    <source>
        <strain evidence="13">ATCC 24235 / CBS 4417 / NBRC 1672 / NRRL Y-8282 / UCD 70-5</strain>
    </source>
</reference>
<evidence type="ECO:0000256" key="8">
    <source>
        <dbReference type="ARBA" id="ARBA00025416"/>
    </source>
</evidence>
<dbReference type="GO" id="GO:0009055">
    <property type="term" value="F:electron transfer activity"/>
    <property type="evidence" value="ECO:0007669"/>
    <property type="project" value="InterPro"/>
</dbReference>
<evidence type="ECO:0000256" key="9">
    <source>
        <dbReference type="PIRNR" id="PIRNR000089"/>
    </source>
</evidence>
<keyword evidence="9" id="KW-0496">Mitochondrion</keyword>
<name>G8BWX9_TETPH</name>
<comment type="subunit">
    <text evidence="3 9">Heterodimer of an alpha and a beta subunit.</text>
</comment>
<accession>G8BWX9</accession>
<evidence type="ECO:0000313" key="12">
    <source>
        <dbReference type="EMBL" id="CCE64283.1"/>
    </source>
</evidence>
<feature type="binding site" evidence="10">
    <location>
        <begin position="271"/>
        <end position="272"/>
    </location>
    <ligand>
        <name>FAD</name>
        <dbReference type="ChEBI" id="CHEBI:57692"/>
    </ligand>
</feature>
<feature type="binding site" evidence="10">
    <location>
        <begin position="302"/>
        <end position="309"/>
    </location>
    <ligand>
        <name>FAD</name>
        <dbReference type="ChEBI" id="CHEBI:57692"/>
    </ligand>
</feature>
<dbReference type="SUPFAM" id="SSF52467">
    <property type="entry name" value="DHS-like NAD/FAD-binding domain"/>
    <property type="match status" value="1"/>
</dbReference>
<comment type="similarity">
    <text evidence="2 9">Belongs to the ETF alpha-subunit/FixB family.</text>
</comment>
<dbReference type="PROSITE" id="PS00696">
    <property type="entry name" value="ETF_ALPHA"/>
    <property type="match status" value="1"/>
</dbReference>
<feature type="binding site" evidence="10">
    <location>
        <position position="245"/>
    </location>
    <ligand>
        <name>FAD</name>
        <dbReference type="ChEBI" id="CHEBI:57692"/>
    </ligand>
</feature>
<keyword evidence="13" id="KW-1185">Reference proteome</keyword>
<feature type="domain" description="Electron transfer flavoprotein alpha/beta-subunit N-terminal" evidence="11">
    <location>
        <begin position="25"/>
        <end position="215"/>
    </location>
</feature>
<comment type="cofactor">
    <cofactor evidence="9 10">
        <name>FAD</name>
        <dbReference type="ChEBI" id="CHEBI:57692"/>
    </cofactor>
    <text evidence="9 10">Binds 1 FAD per dimer.</text>
</comment>
<dbReference type="InterPro" id="IPR014731">
    <property type="entry name" value="ETF_asu_C"/>
</dbReference>
<evidence type="ECO:0000256" key="7">
    <source>
        <dbReference type="ARBA" id="ARBA00022982"/>
    </source>
</evidence>
<dbReference type="OMA" id="WRPYAEQ"/>
<dbReference type="CDD" id="cd01715">
    <property type="entry name" value="ETF_alpha"/>
    <property type="match status" value="1"/>
</dbReference>
<evidence type="ECO:0000256" key="10">
    <source>
        <dbReference type="PIRSR" id="PIRSR000089-1"/>
    </source>
</evidence>
<dbReference type="Proteomes" id="UP000005666">
    <property type="component" value="Chromosome 8"/>
</dbReference>
<dbReference type="PANTHER" id="PTHR43153:SF1">
    <property type="entry name" value="ELECTRON TRANSFER FLAVOPROTEIN SUBUNIT ALPHA, MITOCHONDRIAL"/>
    <property type="match status" value="1"/>
</dbReference>